<dbReference type="PANTHER" id="PTHR21444">
    <property type="entry name" value="COILED-COIL DOMAIN-CONTAINING PROTEIN 180"/>
    <property type="match status" value="1"/>
</dbReference>
<feature type="transmembrane region" description="Helical" evidence="8">
    <location>
        <begin position="112"/>
        <end position="130"/>
    </location>
</feature>
<evidence type="ECO:0000313" key="10">
    <source>
        <dbReference type="RefSeq" id="XP_034266680.1"/>
    </source>
</evidence>
<evidence type="ECO:0000256" key="5">
    <source>
        <dbReference type="ARBA" id="ARBA00022989"/>
    </source>
</evidence>
<keyword evidence="4 8" id="KW-0812">Transmembrane</keyword>
<name>A0A6P9BFD7_PANGU</name>
<evidence type="ECO:0000256" key="7">
    <source>
        <dbReference type="ARBA" id="ARBA00023170"/>
    </source>
</evidence>
<feature type="transmembrane region" description="Helical" evidence="8">
    <location>
        <begin position="426"/>
        <end position="447"/>
    </location>
</feature>
<dbReference type="Proteomes" id="UP001652622">
    <property type="component" value="Unplaced"/>
</dbReference>
<organism evidence="9 10">
    <name type="scientific">Pantherophis guttatus</name>
    <name type="common">Corn snake</name>
    <name type="synonym">Elaphe guttata</name>
    <dbReference type="NCBI Taxonomy" id="94885"/>
    <lineage>
        <taxon>Eukaryota</taxon>
        <taxon>Metazoa</taxon>
        <taxon>Chordata</taxon>
        <taxon>Craniata</taxon>
        <taxon>Vertebrata</taxon>
        <taxon>Euteleostomi</taxon>
        <taxon>Lepidosauria</taxon>
        <taxon>Squamata</taxon>
        <taxon>Bifurcata</taxon>
        <taxon>Unidentata</taxon>
        <taxon>Episquamata</taxon>
        <taxon>Toxicofera</taxon>
        <taxon>Serpentes</taxon>
        <taxon>Colubroidea</taxon>
        <taxon>Colubridae</taxon>
        <taxon>Colubrinae</taxon>
        <taxon>Pantherophis</taxon>
    </lineage>
</organism>
<feature type="transmembrane region" description="Helical" evidence="8">
    <location>
        <begin position="142"/>
        <end position="161"/>
    </location>
</feature>
<feature type="transmembrane region" description="Helical" evidence="8">
    <location>
        <begin position="381"/>
        <end position="406"/>
    </location>
</feature>
<evidence type="ECO:0000256" key="4">
    <source>
        <dbReference type="ARBA" id="ARBA00022692"/>
    </source>
</evidence>
<dbReference type="AlphaFoldDB" id="A0A6P9BFD7"/>
<keyword evidence="6 8" id="KW-0472">Membrane</keyword>
<dbReference type="RefSeq" id="XP_034266680.1">
    <property type="nucleotide sequence ID" value="XM_034410789.2"/>
</dbReference>
<proteinExistence type="predicted"/>
<dbReference type="GO" id="GO:0038023">
    <property type="term" value="F:signaling receptor activity"/>
    <property type="evidence" value="ECO:0007669"/>
    <property type="project" value="InterPro"/>
</dbReference>
<evidence type="ECO:0000256" key="6">
    <source>
        <dbReference type="ARBA" id="ARBA00023136"/>
    </source>
</evidence>
<evidence type="ECO:0000256" key="2">
    <source>
        <dbReference type="ARBA" id="ARBA00022448"/>
    </source>
</evidence>
<keyword evidence="9" id="KW-1185">Reference proteome</keyword>
<evidence type="ECO:0000256" key="8">
    <source>
        <dbReference type="SAM" id="Phobius"/>
    </source>
</evidence>
<dbReference type="InterPro" id="IPR026612">
    <property type="entry name" value="STRA6-like"/>
</dbReference>
<dbReference type="GO" id="GO:0071939">
    <property type="term" value="P:vitamin A import into cell"/>
    <property type="evidence" value="ECO:0007669"/>
    <property type="project" value="TreeGrafter"/>
</dbReference>
<gene>
    <name evidence="10" type="primary">LOC117661703</name>
</gene>
<dbReference type="GO" id="GO:0005886">
    <property type="term" value="C:plasma membrane"/>
    <property type="evidence" value="ECO:0007669"/>
    <property type="project" value="UniProtKB-SubCell"/>
</dbReference>
<keyword evidence="3" id="KW-1003">Cell membrane</keyword>
<evidence type="ECO:0000256" key="3">
    <source>
        <dbReference type="ARBA" id="ARBA00022475"/>
    </source>
</evidence>
<protein>
    <submittedName>
        <fullName evidence="10">Stimulated by retinoic acid gene 6 protein-like isoform X2</fullName>
    </submittedName>
</protein>
<feature type="transmembrane region" description="Helical" evidence="8">
    <location>
        <begin position="277"/>
        <end position="301"/>
    </location>
</feature>
<dbReference type="Pfam" id="PF14752">
    <property type="entry name" value="RBP_receptor"/>
    <property type="match status" value="2"/>
</dbReference>
<dbReference type="GeneID" id="117661703"/>
<feature type="transmembrane region" description="Helical" evidence="8">
    <location>
        <begin position="26"/>
        <end position="44"/>
    </location>
</feature>
<comment type="subcellular location">
    <subcellularLocation>
        <location evidence="1">Cell membrane</location>
        <topology evidence="1">Multi-pass membrane protein</topology>
    </subcellularLocation>
</comment>
<keyword evidence="5 8" id="KW-1133">Transmembrane helix</keyword>
<evidence type="ECO:0000313" key="9">
    <source>
        <dbReference type="Proteomes" id="UP001652622"/>
    </source>
</evidence>
<evidence type="ECO:0000256" key="1">
    <source>
        <dbReference type="ARBA" id="ARBA00004651"/>
    </source>
</evidence>
<sequence>MADDEETPNTFQVNDTCKSSIEASVFLHYSLIPSVVIILILACLEKRTKRFWFDDKYPICPRRCGLLLPMDSDDSISNRWSLGFAYGATANKIMFLFEKEFFPEGLPEWAKVFWILLMAFEVGISSYPFFVCLLTKNEVVGAILGFLYTAAWAVITILDIVECPAEDEKNSFTEEHQLQYVQQLLRKPVLGNPQKNWFQRKLYQWDPYFKFPSRIISTIIVMFLCLYMFVMTEYIVVNLILKLLKAFLQDLRTNIPASENESWIQSIEEFIHIFEGIWIATTVIAFATCIGYAFNILVCYRKQIKLLRAGKKHLLVSESMKVSSSQCVVALSKFISFQVAYIMWGYLIMHLVQWSFGMIFTYILILPMIRGEWMELLNKWGTVILTFVIVLVIKKIQVLLGARFFLQPKMSPSDSQKPLALDNRRVFINFSYFLFFHSVVVGLTSCLMRLFRSIILGAWLVGRIDRAVMPKGFEQCDAGYTVWIGMLFLDHYHTNPILVCFCQILCDKLKEKTLFADSYSAVCKPLDPVPRVSSKARTRWFLLYTLLNNPSVQKIRKLKPLSYSAD</sequence>
<dbReference type="PANTHER" id="PTHR21444:SF17">
    <property type="entry name" value="STIMULATED BY RETINOIC ACID GENE 6 PROTEIN-LIKE"/>
    <property type="match status" value="1"/>
</dbReference>
<keyword evidence="7" id="KW-0675">Receptor</keyword>
<keyword evidence="2" id="KW-0813">Transport</keyword>
<accession>A0A6P9BFD7</accession>
<feature type="transmembrane region" description="Helical" evidence="8">
    <location>
        <begin position="350"/>
        <end position="369"/>
    </location>
</feature>
<dbReference type="GO" id="GO:0034632">
    <property type="term" value="F:retinol transmembrane transporter activity"/>
    <property type="evidence" value="ECO:0007669"/>
    <property type="project" value="InterPro"/>
</dbReference>
<feature type="transmembrane region" description="Helical" evidence="8">
    <location>
        <begin position="219"/>
        <end position="241"/>
    </location>
</feature>
<reference evidence="10" key="1">
    <citation type="submission" date="2025-08" db="UniProtKB">
        <authorList>
            <consortium name="RefSeq"/>
        </authorList>
    </citation>
    <scope>IDENTIFICATION</scope>
    <source>
        <tissue evidence="10">Blood</tissue>
    </source>
</reference>